<dbReference type="InterPro" id="IPR006968">
    <property type="entry name" value="RUS_fam"/>
</dbReference>
<evidence type="ECO:0000256" key="5">
    <source>
        <dbReference type="ARBA" id="ARBA00023136"/>
    </source>
</evidence>
<organism evidence="10">
    <name type="scientific">Salpingoeca rosetta (strain ATCC 50818 / BSB-021)</name>
    <dbReference type="NCBI Taxonomy" id="946362"/>
    <lineage>
        <taxon>Eukaryota</taxon>
        <taxon>Choanoflagellata</taxon>
        <taxon>Craspedida</taxon>
        <taxon>Salpingoecidae</taxon>
        <taxon>Salpingoeca</taxon>
    </lineage>
</organism>
<evidence type="ECO:0000313" key="9">
    <source>
        <dbReference type="EMBL" id="EGD73838.1"/>
    </source>
</evidence>
<dbReference type="Proteomes" id="UP000007799">
    <property type="component" value="Unassembled WGS sequence"/>
</dbReference>
<keyword evidence="5 6" id="KW-0472">Membrane</keyword>
<name>F2UBH2_SALR5</name>
<dbReference type="PANTHER" id="PTHR12770">
    <property type="entry name" value="RUS1 FAMILY PROTEIN C16ORF58"/>
    <property type="match status" value="1"/>
</dbReference>
<keyword evidence="10" id="KW-1185">Reference proteome</keyword>
<feature type="transmembrane region" description="Helical" evidence="6">
    <location>
        <begin position="232"/>
        <end position="249"/>
    </location>
</feature>
<reference evidence="9" key="1">
    <citation type="submission" date="2009-08" db="EMBL/GenBank/DDBJ databases">
        <title>Annotation of Salpingoeca rosetta.</title>
        <authorList>
            <consortium name="The Broad Institute Genome Sequencing Platform"/>
            <person name="Russ C."/>
            <person name="Cuomo C."/>
            <person name="Burger G."/>
            <person name="Gray M.W."/>
            <person name="Holland P.W.H."/>
            <person name="King N."/>
            <person name="Lang F.B.F."/>
            <person name="Roger A.J."/>
            <person name="Ruiz-Trillo I."/>
            <person name="Young S.K."/>
            <person name="Zeng Q."/>
            <person name="Gargeya S."/>
            <person name="Alvarado L."/>
            <person name="Berlin A."/>
            <person name="Chapman S.B."/>
            <person name="Chen Z."/>
            <person name="Freedman E."/>
            <person name="Gellesch M."/>
            <person name="Goldberg J."/>
            <person name="Griggs A."/>
            <person name="Gujja S."/>
            <person name="Heilman E."/>
            <person name="Heiman D."/>
            <person name="Howarth C."/>
            <person name="Mehta T."/>
            <person name="Neiman D."/>
            <person name="Pearson M."/>
            <person name="Roberts A."/>
            <person name="Saif S."/>
            <person name="Shea T."/>
            <person name="Shenoy N."/>
            <person name="Sisk P."/>
            <person name="Stolte C."/>
            <person name="Sykes S."/>
            <person name="White J."/>
            <person name="Yandava C."/>
            <person name="Haas B."/>
            <person name="Nusbaum C."/>
            <person name="Birren B."/>
        </authorList>
    </citation>
    <scope>NUCLEOTIDE SEQUENCE [LARGE SCALE GENOMIC DNA]</scope>
    <source>
        <strain evidence="9">ATCC 50818</strain>
    </source>
</reference>
<dbReference type="Pfam" id="PF24160">
    <property type="entry name" value="UVB_sens_C"/>
    <property type="match status" value="1"/>
</dbReference>
<comment type="similarity">
    <text evidence="2">Belongs to the RUS1 family.</text>
</comment>
<feature type="domain" description="Root UVB sensitive protein C-terminal" evidence="8">
    <location>
        <begin position="278"/>
        <end position="370"/>
    </location>
</feature>
<keyword evidence="3 6" id="KW-0812">Transmembrane</keyword>
<evidence type="ECO:0000256" key="2">
    <source>
        <dbReference type="ARBA" id="ARBA00007558"/>
    </source>
</evidence>
<dbReference type="InterPro" id="IPR055412">
    <property type="entry name" value="UVB_sens_C"/>
</dbReference>
<dbReference type="PANTHER" id="PTHR12770:SF31">
    <property type="entry name" value="RUS FAMILY MEMBER 1"/>
    <property type="match status" value="1"/>
</dbReference>
<dbReference type="OrthoDB" id="364779at2759"/>
<evidence type="ECO:0000256" key="1">
    <source>
        <dbReference type="ARBA" id="ARBA00004370"/>
    </source>
</evidence>
<keyword evidence="4 6" id="KW-1133">Transmembrane helix</keyword>
<proteinExistence type="inferred from homology"/>
<gene>
    <name evidence="9" type="ORF">PTSG_05532</name>
</gene>
<dbReference type="eggNOG" id="KOG4249">
    <property type="taxonomic scope" value="Eukaryota"/>
</dbReference>
<dbReference type="GeneID" id="16073978"/>
<dbReference type="EMBL" id="GL832967">
    <property type="protein sequence ID" value="EGD73838.1"/>
    <property type="molecule type" value="Genomic_DNA"/>
</dbReference>
<evidence type="ECO:0000256" key="3">
    <source>
        <dbReference type="ARBA" id="ARBA00022692"/>
    </source>
</evidence>
<feature type="transmembrane region" description="Helical" evidence="6">
    <location>
        <begin position="209"/>
        <end position="226"/>
    </location>
</feature>
<dbReference type="Pfam" id="PF04884">
    <property type="entry name" value="UVB_sens_prot"/>
    <property type="match status" value="1"/>
</dbReference>
<dbReference type="RefSeq" id="XP_004993401.1">
    <property type="nucleotide sequence ID" value="XM_004993344.1"/>
</dbReference>
<dbReference type="InParanoid" id="F2UBH2"/>
<feature type="domain" description="Protein root UVB sensitive/RUS" evidence="7">
    <location>
        <begin position="44"/>
        <end position="275"/>
    </location>
</feature>
<feature type="transmembrane region" description="Helical" evidence="6">
    <location>
        <begin position="168"/>
        <end position="188"/>
    </location>
</feature>
<sequence>MTMMAKEVVDVVDTSSVALAGSGDAGDGKRGARGGWWVAGGALGRLSTLVLPEGYPASVSSDYASYQIWDTAQAFSSSVMGTISTYAVLKGVGVGDAQATVAAATYTNLLRDATGMLAGIWFAWYSSTDMDRNAKQWRLVADVVNDMAMLVELVSPLIPAAFLPLMCMASFLRAIVGVAGGATRAALVRHQARLNNMADVSAKDGSQETLVNLAALVVSLAITPLAAESRVMAWAMFLPLVFMHLYCNYRAVRALEMPAFNAHRLHHACAVFMRTNRVPSVCAANQAEPLFPRAPAIEGHAKVCLGSSWSHIKDGVGAGVQADVVRALETWRVAAVFTDGTVHVLLSKHCRHEDIVRAYAAALFWIQALMLRRSRS</sequence>
<dbReference type="KEGG" id="sre:PTSG_05532"/>
<comment type="subcellular location">
    <subcellularLocation>
        <location evidence="1">Membrane</location>
    </subcellularLocation>
</comment>
<evidence type="ECO:0000259" key="8">
    <source>
        <dbReference type="Pfam" id="PF24160"/>
    </source>
</evidence>
<dbReference type="GO" id="GO:0016020">
    <property type="term" value="C:membrane"/>
    <property type="evidence" value="ECO:0007669"/>
    <property type="project" value="UniProtKB-SubCell"/>
</dbReference>
<dbReference type="AlphaFoldDB" id="F2UBH2"/>
<protein>
    <submittedName>
        <fullName evidence="9">Uncharacterized protein</fullName>
    </submittedName>
</protein>
<evidence type="ECO:0000256" key="4">
    <source>
        <dbReference type="ARBA" id="ARBA00022989"/>
    </source>
</evidence>
<evidence type="ECO:0000256" key="6">
    <source>
        <dbReference type="SAM" id="Phobius"/>
    </source>
</evidence>
<accession>F2UBH2</accession>
<dbReference type="InterPro" id="IPR054549">
    <property type="entry name" value="UVB_sens_RUS_dom"/>
</dbReference>
<dbReference type="FunCoup" id="F2UBH2">
    <property type="interactions" value="176"/>
</dbReference>
<evidence type="ECO:0000259" key="7">
    <source>
        <dbReference type="Pfam" id="PF04884"/>
    </source>
</evidence>
<evidence type="ECO:0000313" key="10">
    <source>
        <dbReference type="Proteomes" id="UP000007799"/>
    </source>
</evidence>